<sequence length="105" mass="12167">MWVAPMWHEQCNRACLTSMVFRKYKPAKQWGKVDTLIFKKILAARNERRMPGFKVPEAVQAAGAAVHDTTGQLFHFQNHTKGEFVTEHPAFRAPTEKDHILYKEN</sequence>
<reference evidence="1" key="1">
    <citation type="submission" date="2023-06" db="EMBL/GenBank/DDBJ databases">
        <title>Genomic analysis of the entomopathogenic nematode Steinernema hermaphroditum.</title>
        <authorList>
            <person name="Schwarz E.M."/>
            <person name="Heppert J.K."/>
            <person name="Baniya A."/>
            <person name="Schwartz H.T."/>
            <person name="Tan C.-H."/>
            <person name="Antoshechkin I."/>
            <person name="Sternberg P.W."/>
            <person name="Goodrich-Blair H."/>
            <person name="Dillman A.R."/>
        </authorList>
    </citation>
    <scope>NUCLEOTIDE SEQUENCE</scope>
    <source>
        <strain evidence="1">PS9179</strain>
        <tissue evidence="1">Whole animal</tissue>
    </source>
</reference>
<evidence type="ECO:0000313" key="1">
    <source>
        <dbReference type="EMBL" id="KAK0407190.1"/>
    </source>
</evidence>
<keyword evidence="2" id="KW-1185">Reference proteome</keyword>
<dbReference type="AlphaFoldDB" id="A0AA39HKT7"/>
<organism evidence="1 2">
    <name type="scientific">Steinernema hermaphroditum</name>
    <dbReference type="NCBI Taxonomy" id="289476"/>
    <lineage>
        <taxon>Eukaryota</taxon>
        <taxon>Metazoa</taxon>
        <taxon>Ecdysozoa</taxon>
        <taxon>Nematoda</taxon>
        <taxon>Chromadorea</taxon>
        <taxon>Rhabditida</taxon>
        <taxon>Tylenchina</taxon>
        <taxon>Panagrolaimomorpha</taxon>
        <taxon>Strongyloidoidea</taxon>
        <taxon>Steinernematidae</taxon>
        <taxon>Steinernema</taxon>
    </lineage>
</organism>
<dbReference type="EMBL" id="JAUCMV010000004">
    <property type="protein sequence ID" value="KAK0407190.1"/>
    <property type="molecule type" value="Genomic_DNA"/>
</dbReference>
<comment type="caution">
    <text evidence="1">The sequence shown here is derived from an EMBL/GenBank/DDBJ whole genome shotgun (WGS) entry which is preliminary data.</text>
</comment>
<name>A0AA39HKT7_9BILA</name>
<evidence type="ECO:0000313" key="2">
    <source>
        <dbReference type="Proteomes" id="UP001175271"/>
    </source>
</evidence>
<proteinExistence type="predicted"/>
<protein>
    <submittedName>
        <fullName evidence="1">Uncharacterized protein</fullName>
    </submittedName>
</protein>
<accession>A0AA39HKT7</accession>
<gene>
    <name evidence="1" type="ORF">QR680_019065</name>
</gene>
<dbReference type="Proteomes" id="UP001175271">
    <property type="component" value="Unassembled WGS sequence"/>
</dbReference>